<gene>
    <name evidence="1" type="ORF">SAMN04488109_3343</name>
</gene>
<organism evidence="1 2">
    <name type="scientific">Chryseolinea serpens</name>
    <dbReference type="NCBI Taxonomy" id="947013"/>
    <lineage>
        <taxon>Bacteria</taxon>
        <taxon>Pseudomonadati</taxon>
        <taxon>Bacteroidota</taxon>
        <taxon>Cytophagia</taxon>
        <taxon>Cytophagales</taxon>
        <taxon>Fulvivirgaceae</taxon>
        <taxon>Chryseolinea</taxon>
    </lineage>
</organism>
<reference evidence="1 2" key="1">
    <citation type="submission" date="2016-11" db="EMBL/GenBank/DDBJ databases">
        <authorList>
            <person name="Jaros S."/>
            <person name="Januszkiewicz K."/>
            <person name="Wedrychowicz H."/>
        </authorList>
    </citation>
    <scope>NUCLEOTIDE SEQUENCE [LARGE SCALE GENOMIC DNA]</scope>
    <source>
        <strain evidence="1 2">DSM 24574</strain>
    </source>
</reference>
<dbReference type="STRING" id="947013.SAMN04488109_3343"/>
<keyword evidence="2" id="KW-1185">Reference proteome</keyword>
<proteinExistence type="predicted"/>
<protein>
    <submittedName>
        <fullName evidence="1">Uncharacterized protein</fullName>
    </submittedName>
</protein>
<accession>A0A1M5RDV8</accession>
<dbReference type="AlphaFoldDB" id="A0A1M5RDV8"/>
<dbReference type="Proteomes" id="UP000184212">
    <property type="component" value="Unassembled WGS sequence"/>
</dbReference>
<dbReference type="RefSeq" id="WP_073136136.1">
    <property type="nucleotide sequence ID" value="NZ_FQWQ01000002.1"/>
</dbReference>
<evidence type="ECO:0000313" key="2">
    <source>
        <dbReference type="Proteomes" id="UP000184212"/>
    </source>
</evidence>
<evidence type="ECO:0000313" key="1">
    <source>
        <dbReference type="EMBL" id="SHH24542.1"/>
    </source>
</evidence>
<sequence length="123" mass="13966">MKPSQHPIKILFIASVLLLVFTVTSLIINTNQTMEKTADFMKRELSGVLVAVKDIHRGSSSVTIKQHPTGELLEYNLEISKFLRENDIRERDSISKNANSGTIIFYKADERGVYAKCCELEYD</sequence>
<dbReference type="OrthoDB" id="9848542at2"/>
<name>A0A1M5RDV8_9BACT</name>
<dbReference type="EMBL" id="FQWQ01000002">
    <property type="protein sequence ID" value="SHH24542.1"/>
    <property type="molecule type" value="Genomic_DNA"/>
</dbReference>